<keyword evidence="4 8" id="KW-1133">Transmembrane helix</keyword>
<dbReference type="GO" id="GO:0120015">
    <property type="term" value="F:sterol transfer activity"/>
    <property type="evidence" value="ECO:0007669"/>
    <property type="project" value="TreeGrafter"/>
</dbReference>
<dbReference type="Pfam" id="PF02893">
    <property type="entry name" value="GRAM"/>
    <property type="match status" value="1"/>
</dbReference>
<feature type="domain" description="VASt" evidence="9">
    <location>
        <begin position="413"/>
        <end position="565"/>
    </location>
</feature>
<evidence type="ECO:0000256" key="4">
    <source>
        <dbReference type="ARBA" id="ARBA00022989"/>
    </source>
</evidence>
<evidence type="ECO:0000256" key="5">
    <source>
        <dbReference type="ARBA" id="ARBA00023136"/>
    </source>
</evidence>
<accession>A0A167MQ15</accession>
<dbReference type="VEuPathDB" id="FungiDB:PHYBLDRAFT_181561"/>
<dbReference type="PROSITE" id="PS51778">
    <property type="entry name" value="VAST"/>
    <property type="match status" value="1"/>
</dbReference>
<keyword evidence="3 8" id="KW-0812">Transmembrane</keyword>
<dbReference type="GeneID" id="28999397"/>
<dbReference type="InterPro" id="IPR051482">
    <property type="entry name" value="Cholesterol_transport"/>
</dbReference>
<feature type="transmembrane region" description="Helical" evidence="8">
    <location>
        <begin position="632"/>
        <end position="649"/>
    </location>
</feature>
<feature type="coiled-coil region" evidence="6">
    <location>
        <begin position="676"/>
        <end position="703"/>
    </location>
</feature>
<evidence type="ECO:0000259" key="9">
    <source>
        <dbReference type="PROSITE" id="PS51778"/>
    </source>
</evidence>
<dbReference type="InParanoid" id="A0A167MQ15"/>
<dbReference type="EMBL" id="KV440981">
    <property type="protein sequence ID" value="OAD73499.1"/>
    <property type="molecule type" value="Genomic_DNA"/>
</dbReference>
<comment type="subcellular location">
    <subcellularLocation>
        <location evidence="1">Membrane</location>
        <topology evidence="1">Single-pass membrane protein</topology>
    </subcellularLocation>
</comment>
<dbReference type="Gene3D" id="2.30.29.30">
    <property type="entry name" value="Pleckstrin-homology domain (PH domain)/Phosphotyrosine-binding domain (PTB)"/>
    <property type="match status" value="1"/>
</dbReference>
<dbReference type="Pfam" id="PF16016">
    <property type="entry name" value="VASt"/>
    <property type="match status" value="1"/>
</dbReference>
<feature type="transmembrane region" description="Helical" evidence="8">
    <location>
        <begin position="598"/>
        <end position="620"/>
    </location>
</feature>
<dbReference type="Proteomes" id="UP000077315">
    <property type="component" value="Unassembled WGS sequence"/>
</dbReference>
<organism evidence="10 11">
    <name type="scientific">Phycomyces blakesleeanus (strain ATCC 8743b / DSM 1359 / FGSC 10004 / NBRC 33097 / NRRL 1555)</name>
    <dbReference type="NCBI Taxonomy" id="763407"/>
    <lineage>
        <taxon>Eukaryota</taxon>
        <taxon>Fungi</taxon>
        <taxon>Fungi incertae sedis</taxon>
        <taxon>Mucoromycota</taxon>
        <taxon>Mucoromycotina</taxon>
        <taxon>Mucoromycetes</taxon>
        <taxon>Mucorales</taxon>
        <taxon>Phycomycetaceae</taxon>
        <taxon>Phycomyces</taxon>
    </lineage>
</organism>
<evidence type="ECO:0000256" key="1">
    <source>
        <dbReference type="ARBA" id="ARBA00004167"/>
    </source>
</evidence>
<evidence type="ECO:0000256" key="3">
    <source>
        <dbReference type="ARBA" id="ARBA00022692"/>
    </source>
</evidence>
<dbReference type="STRING" id="763407.A0A167MQ15"/>
<dbReference type="InterPro" id="IPR011993">
    <property type="entry name" value="PH-like_dom_sf"/>
</dbReference>
<evidence type="ECO:0000256" key="6">
    <source>
        <dbReference type="SAM" id="Coils"/>
    </source>
</evidence>
<feature type="compositionally biased region" description="Low complexity" evidence="7">
    <location>
        <begin position="310"/>
        <end position="320"/>
    </location>
</feature>
<dbReference type="GO" id="GO:0032366">
    <property type="term" value="P:intracellular sterol transport"/>
    <property type="evidence" value="ECO:0007669"/>
    <property type="project" value="TreeGrafter"/>
</dbReference>
<evidence type="ECO:0000256" key="8">
    <source>
        <dbReference type="SAM" id="Phobius"/>
    </source>
</evidence>
<proteinExistence type="inferred from homology"/>
<feature type="region of interest" description="Disordered" evidence="7">
    <location>
        <begin position="310"/>
        <end position="358"/>
    </location>
</feature>
<protein>
    <recommendedName>
        <fullName evidence="9">VASt domain-containing protein</fullName>
    </recommendedName>
</protein>
<dbReference type="PANTHER" id="PTHR23319">
    <property type="entry name" value="GRAM DOMAIN CONTAINING 1B, ISOFORM E"/>
    <property type="match status" value="1"/>
</dbReference>
<dbReference type="InterPro" id="IPR031968">
    <property type="entry name" value="VASt"/>
</dbReference>
<dbReference type="InterPro" id="IPR004182">
    <property type="entry name" value="GRAM"/>
</dbReference>
<dbReference type="GO" id="GO:0005886">
    <property type="term" value="C:plasma membrane"/>
    <property type="evidence" value="ECO:0007669"/>
    <property type="project" value="TreeGrafter"/>
</dbReference>
<gene>
    <name evidence="10" type="ORF">PHYBLDRAFT_181561</name>
</gene>
<dbReference type="GO" id="GO:0140268">
    <property type="term" value="C:endoplasmic reticulum-plasma membrane contact site"/>
    <property type="evidence" value="ECO:0007669"/>
    <property type="project" value="TreeGrafter"/>
</dbReference>
<evidence type="ECO:0000313" key="10">
    <source>
        <dbReference type="EMBL" id="OAD73499.1"/>
    </source>
</evidence>
<dbReference type="CDD" id="cd13220">
    <property type="entry name" value="PH-GRAM_GRAMDC"/>
    <property type="match status" value="1"/>
</dbReference>
<name>A0A167MQ15_PHYB8</name>
<dbReference type="AlphaFoldDB" id="A0A167MQ15"/>
<dbReference type="GO" id="GO:0032934">
    <property type="term" value="F:sterol binding"/>
    <property type="evidence" value="ECO:0007669"/>
    <property type="project" value="TreeGrafter"/>
</dbReference>
<sequence>MTDTDLLHTLLPSRDRSSSSPANPNERPEIHKKPSYTSLQDRLTVHDVRTPDTPTTTKKHHRNSLSGSFRLRKHISSENLEDGDKRRSLPPASNSTTHLDTHVLDTVPATETLLGGCSPASEKANRDFHTLFRSVPSTDRLVDIYKCAIHKDILNQGHLYVSEHHVCFKSNIFGWVTTLVLAFTEITAIEKRMTARIIPNGLTISTVGADHVFASLLFRDETYELLIKLWKLHQSPAVIIEQPIQDEFDRVSEYDDNHDYEASTVVGNNISTTTTISNGYTNNNNNKDIINGRSITSPSLENIIAQPQPQFQVQSQPQLQKHNLLPGGGNENDNHNNHNHNNNNNNNSGTISASSEPKEVARSLVSEKATSATSFLYNLLPPSTPLPGPLRNPTTTATPLPHTCTCTTKRDPYPMVALDHTFAGTVETMYRILFDSDFMKNYLEKKENQKDVKMGQWIHGRRDNVYKLSSGVQCSSSNQILHRHMPTHVAVATSTRTPQASVGSIFVIKSRTCIRQVDPLQVHVKVTFKTKFIPSGLVSSIIERNVIEGLTSVFGDLAVLLEQPNIVRGYTVDQDLLNRIENESERRRVAEMSGLRRAAYSFAHSATSLVGTCASLVGSARSLELSLNKSQLLVLAMILIVCWHIWLAYRIHVLVDQVIIPPLSMENPVSPHDSSLEWAQENLKSIENMLNILQKDAREQREQLINFVNI</sequence>
<dbReference type="OrthoDB" id="2162691at2759"/>
<dbReference type="SMART" id="SM00568">
    <property type="entry name" value="GRAM"/>
    <property type="match status" value="1"/>
</dbReference>
<evidence type="ECO:0000256" key="7">
    <source>
        <dbReference type="SAM" id="MobiDB-lite"/>
    </source>
</evidence>
<evidence type="ECO:0000256" key="2">
    <source>
        <dbReference type="ARBA" id="ARBA00006582"/>
    </source>
</evidence>
<dbReference type="PANTHER" id="PTHR23319:SF4">
    <property type="entry name" value="GRAM DOMAIN CONTAINING 1B, ISOFORM E"/>
    <property type="match status" value="1"/>
</dbReference>
<dbReference type="GO" id="GO:0005789">
    <property type="term" value="C:endoplasmic reticulum membrane"/>
    <property type="evidence" value="ECO:0007669"/>
    <property type="project" value="TreeGrafter"/>
</dbReference>
<keyword evidence="6" id="KW-0175">Coiled coil</keyword>
<reference evidence="11" key="1">
    <citation type="submission" date="2015-06" db="EMBL/GenBank/DDBJ databases">
        <title>Expansion of signal transduction pathways in fungi by whole-genome duplication.</title>
        <authorList>
            <consortium name="DOE Joint Genome Institute"/>
            <person name="Corrochano L.M."/>
            <person name="Kuo A."/>
            <person name="Marcet-Houben M."/>
            <person name="Polaino S."/>
            <person name="Salamov A."/>
            <person name="Villalobos J.M."/>
            <person name="Alvarez M.I."/>
            <person name="Avalos J."/>
            <person name="Benito E.P."/>
            <person name="Benoit I."/>
            <person name="Burger G."/>
            <person name="Camino L.P."/>
            <person name="Canovas D."/>
            <person name="Cerda-Olmedo E."/>
            <person name="Cheng J.-F."/>
            <person name="Dominguez A."/>
            <person name="Elias M."/>
            <person name="Eslava A.P."/>
            <person name="Glaser F."/>
            <person name="Grimwood J."/>
            <person name="Gutierrez G."/>
            <person name="Heitman J."/>
            <person name="Henrissat B."/>
            <person name="Iturriaga E.A."/>
            <person name="Lang B.F."/>
            <person name="Lavin J.L."/>
            <person name="Lee S."/>
            <person name="Li W."/>
            <person name="Lindquist E."/>
            <person name="Lopez-Garcia S."/>
            <person name="Luque E.M."/>
            <person name="Marcos A.T."/>
            <person name="Martin J."/>
            <person name="McCluskey K."/>
            <person name="Medina H.R."/>
            <person name="Miralles-Duran A."/>
            <person name="Miyazaki A."/>
            <person name="Munoz-Torres E."/>
            <person name="Oguiza J.A."/>
            <person name="Ohm R."/>
            <person name="Olmedo M."/>
            <person name="Orejas M."/>
            <person name="Ortiz-Castellanos L."/>
            <person name="Pisabarro A.G."/>
            <person name="Rodriguez-Romero J."/>
            <person name="Ruiz-Herrera J."/>
            <person name="Ruiz-Vazquez R."/>
            <person name="Sanz C."/>
            <person name="Schackwitz W."/>
            <person name="Schmutz J."/>
            <person name="Shahriari M."/>
            <person name="Shelest E."/>
            <person name="Silva-Franco F."/>
            <person name="Soanes D."/>
            <person name="Syed K."/>
            <person name="Tagua V.G."/>
            <person name="Talbot N.J."/>
            <person name="Thon M."/>
            <person name="De vries R.P."/>
            <person name="Wiebenga A."/>
            <person name="Yadav J.S."/>
            <person name="Braun E.L."/>
            <person name="Baker S."/>
            <person name="Garre V."/>
            <person name="Horwitz B."/>
            <person name="Torres-Martinez S."/>
            <person name="Idnurm A."/>
            <person name="Herrera-Estrella A."/>
            <person name="Gabaldon T."/>
            <person name="Grigoriev I.V."/>
        </authorList>
    </citation>
    <scope>NUCLEOTIDE SEQUENCE [LARGE SCALE GENOMIC DNA]</scope>
    <source>
        <strain evidence="11">NRRL 1555(-)</strain>
    </source>
</reference>
<dbReference type="RefSeq" id="XP_018291539.1">
    <property type="nucleotide sequence ID" value="XM_018438491.1"/>
</dbReference>
<feature type="region of interest" description="Disordered" evidence="7">
    <location>
        <begin position="1"/>
        <end position="99"/>
    </location>
</feature>
<comment type="similarity">
    <text evidence="2">Belongs to the YSP2 family.</text>
</comment>
<keyword evidence="11" id="KW-1185">Reference proteome</keyword>
<evidence type="ECO:0000313" key="11">
    <source>
        <dbReference type="Proteomes" id="UP000077315"/>
    </source>
</evidence>
<keyword evidence="5 8" id="KW-0472">Membrane</keyword>